<dbReference type="PANTHER" id="PTHR43273">
    <property type="entry name" value="ANAEROBIC SULFATASE-MATURATING ENZYME HOMOLOG ASLB-RELATED"/>
    <property type="match status" value="1"/>
</dbReference>
<dbReference type="InterPro" id="IPR023867">
    <property type="entry name" value="Sulphatase_maturase_rSAM"/>
</dbReference>
<evidence type="ECO:0000256" key="3">
    <source>
        <dbReference type="ARBA" id="ARBA00022723"/>
    </source>
</evidence>
<comment type="caution">
    <text evidence="7">The sequence shown here is derived from an EMBL/GenBank/DDBJ whole genome shotgun (WGS) entry which is preliminary data.</text>
</comment>
<evidence type="ECO:0000259" key="6">
    <source>
        <dbReference type="Pfam" id="PF04055"/>
    </source>
</evidence>
<name>A0A0F9UD17_9ZZZZ</name>
<keyword evidence="5" id="KW-0411">Iron-sulfur</keyword>
<organism evidence="7">
    <name type="scientific">marine sediment metagenome</name>
    <dbReference type="NCBI Taxonomy" id="412755"/>
    <lineage>
        <taxon>unclassified sequences</taxon>
        <taxon>metagenomes</taxon>
        <taxon>ecological metagenomes</taxon>
    </lineage>
</organism>
<keyword evidence="3" id="KW-0479">Metal-binding</keyword>
<evidence type="ECO:0000256" key="5">
    <source>
        <dbReference type="ARBA" id="ARBA00023014"/>
    </source>
</evidence>
<comment type="cofactor">
    <cofactor evidence="1">
        <name>[4Fe-4S] cluster</name>
        <dbReference type="ChEBI" id="CHEBI:49883"/>
    </cofactor>
</comment>
<dbReference type="SUPFAM" id="SSF102114">
    <property type="entry name" value="Radical SAM enzymes"/>
    <property type="match status" value="1"/>
</dbReference>
<dbReference type="SFLD" id="SFLDG01067">
    <property type="entry name" value="SPASM/twitch_domain_containing"/>
    <property type="match status" value="1"/>
</dbReference>
<evidence type="ECO:0000256" key="1">
    <source>
        <dbReference type="ARBA" id="ARBA00001966"/>
    </source>
</evidence>
<sequence>MLTVYLKPTNYCNVGCDFCYLPEEVRSDKGRMTPDTLDASLKLIRDLALREGHSQISVLYHGGEPLSLSADNLFWYSDQVRAGLEGFEVVENIQSSLIPLRPSHLKFLKERCGSFVGSSIDFSGRTINGSSEAYMELWLQKVALARENGIEVGPIMVPTTNETANPAKVYGWFKSHGFNYFSIERYNSYGAGADRPDNQAHSRFLRCLFDLAMADLEQTGECVYNNAVAASIGGVMHNMPGERWGGKCQRDFLVVNPDGGLNTCPDRIEYEKDNWPNAHDGVDAFQTSPARKGWIKVQMIEHVANHCQSCSFRSFCRSGCPITDHQVHTGTGECAGYRSHLMHVSDFIESPKGRQLATAYIAGAGLLNIDPYTYGLEKSR</sequence>
<dbReference type="CDD" id="cd01335">
    <property type="entry name" value="Radical_SAM"/>
    <property type="match status" value="1"/>
</dbReference>
<evidence type="ECO:0000256" key="2">
    <source>
        <dbReference type="ARBA" id="ARBA00022691"/>
    </source>
</evidence>
<dbReference type="InterPro" id="IPR013785">
    <property type="entry name" value="Aldolase_TIM"/>
</dbReference>
<dbReference type="PANTHER" id="PTHR43273:SF8">
    <property type="entry name" value="RADICAL SAM DOMAIN PROTEIN"/>
    <property type="match status" value="1"/>
</dbReference>
<dbReference type="Pfam" id="PF04055">
    <property type="entry name" value="Radical_SAM"/>
    <property type="match status" value="1"/>
</dbReference>
<dbReference type="SFLD" id="SFLDS00029">
    <property type="entry name" value="Radical_SAM"/>
    <property type="match status" value="1"/>
</dbReference>
<gene>
    <name evidence="7" type="ORF">LCGC14_0236860</name>
</gene>
<dbReference type="GO" id="GO:0051536">
    <property type="term" value="F:iron-sulfur cluster binding"/>
    <property type="evidence" value="ECO:0007669"/>
    <property type="project" value="UniProtKB-KW"/>
</dbReference>
<keyword evidence="2" id="KW-0949">S-adenosyl-L-methionine</keyword>
<dbReference type="InterPro" id="IPR007197">
    <property type="entry name" value="rSAM"/>
</dbReference>
<keyword evidence="4" id="KW-0408">Iron</keyword>
<dbReference type="AlphaFoldDB" id="A0A0F9UD17"/>
<protein>
    <recommendedName>
        <fullName evidence="6">Radical SAM core domain-containing protein</fullName>
    </recommendedName>
</protein>
<dbReference type="NCBIfam" id="TIGR04085">
    <property type="entry name" value="rSAM_more_4Fe4S"/>
    <property type="match status" value="1"/>
</dbReference>
<dbReference type="InterPro" id="IPR058240">
    <property type="entry name" value="rSAM_sf"/>
</dbReference>
<dbReference type="GO" id="GO:0046872">
    <property type="term" value="F:metal ion binding"/>
    <property type="evidence" value="ECO:0007669"/>
    <property type="project" value="UniProtKB-KW"/>
</dbReference>
<reference evidence="7" key="1">
    <citation type="journal article" date="2015" name="Nature">
        <title>Complex archaea that bridge the gap between prokaryotes and eukaryotes.</title>
        <authorList>
            <person name="Spang A."/>
            <person name="Saw J.H."/>
            <person name="Jorgensen S.L."/>
            <person name="Zaremba-Niedzwiedzka K."/>
            <person name="Martijn J."/>
            <person name="Lind A.E."/>
            <person name="van Eijk R."/>
            <person name="Schleper C."/>
            <person name="Guy L."/>
            <person name="Ettema T.J."/>
        </authorList>
    </citation>
    <scope>NUCLEOTIDE SEQUENCE</scope>
</reference>
<evidence type="ECO:0000313" key="7">
    <source>
        <dbReference type="EMBL" id="KKN89554.1"/>
    </source>
</evidence>
<feature type="domain" description="Radical SAM core" evidence="6">
    <location>
        <begin position="7"/>
        <end position="158"/>
    </location>
</feature>
<proteinExistence type="predicted"/>
<dbReference type="EMBL" id="LAZR01000117">
    <property type="protein sequence ID" value="KKN89554.1"/>
    <property type="molecule type" value="Genomic_DNA"/>
</dbReference>
<dbReference type="Gene3D" id="3.20.20.70">
    <property type="entry name" value="Aldolase class I"/>
    <property type="match status" value="1"/>
</dbReference>
<dbReference type="InterPro" id="IPR023885">
    <property type="entry name" value="4Fe4S-binding_SPASM_dom"/>
</dbReference>
<evidence type="ECO:0000256" key="4">
    <source>
        <dbReference type="ARBA" id="ARBA00023004"/>
    </source>
</evidence>
<dbReference type="GO" id="GO:0016491">
    <property type="term" value="F:oxidoreductase activity"/>
    <property type="evidence" value="ECO:0007669"/>
    <property type="project" value="InterPro"/>
</dbReference>
<accession>A0A0F9UD17</accession>